<evidence type="ECO:0000256" key="2">
    <source>
        <dbReference type="SAM" id="Phobius"/>
    </source>
</evidence>
<protein>
    <recommendedName>
        <fullName evidence="3">DUF4190 domain-containing protein</fullName>
    </recommendedName>
</protein>
<keyword evidence="2" id="KW-0472">Membrane</keyword>
<dbReference type="InterPro" id="IPR025241">
    <property type="entry name" value="DUF4190"/>
</dbReference>
<dbReference type="RefSeq" id="WP_096157407.1">
    <property type="nucleotide sequence ID" value="NZ_NRGX01000001.1"/>
</dbReference>
<proteinExistence type="predicted"/>
<evidence type="ECO:0000259" key="3">
    <source>
        <dbReference type="Pfam" id="PF13828"/>
    </source>
</evidence>
<sequence length="156" mass="16327">MSSQNNWNNPDMYYQQPQSGPAAGSGYTNANANYGAASYNPNAAYNPNTQYTGGAPGVAYAYQPLPPTNTLAIIALVASIFGVMSSIFLAGIAGIIMGHIARKQIRQSGERGDGMAVAALWVGYVGTALWLLFWVGYVGIMVLVFGVAMVGAGSYS</sequence>
<accession>A0A2A3X1P9</accession>
<evidence type="ECO:0000313" key="4">
    <source>
        <dbReference type="EMBL" id="PCC17437.1"/>
    </source>
</evidence>
<keyword evidence="2" id="KW-1133">Transmembrane helix</keyword>
<dbReference type="EMBL" id="NRGX01000001">
    <property type="protein sequence ID" value="PCC17437.1"/>
    <property type="molecule type" value="Genomic_DNA"/>
</dbReference>
<comment type="caution">
    <text evidence="4">The sequence shown here is derived from an EMBL/GenBank/DDBJ whole genome shotgun (WGS) entry which is preliminary data.</text>
</comment>
<dbReference type="Pfam" id="PF13828">
    <property type="entry name" value="DUF4190"/>
    <property type="match status" value="1"/>
</dbReference>
<dbReference type="Proteomes" id="UP000218377">
    <property type="component" value="Unassembled WGS sequence"/>
</dbReference>
<evidence type="ECO:0000256" key="1">
    <source>
        <dbReference type="SAM" id="MobiDB-lite"/>
    </source>
</evidence>
<feature type="transmembrane region" description="Helical" evidence="2">
    <location>
        <begin position="71"/>
        <end position="96"/>
    </location>
</feature>
<dbReference type="AlphaFoldDB" id="A0A2A3X1P9"/>
<gene>
    <name evidence="4" type="ORF">CIK79_03475</name>
</gene>
<feature type="region of interest" description="Disordered" evidence="1">
    <location>
        <begin position="1"/>
        <end position="20"/>
    </location>
</feature>
<feature type="compositionally biased region" description="Polar residues" evidence="1">
    <location>
        <begin position="1"/>
        <end position="19"/>
    </location>
</feature>
<reference evidence="4 5" key="1">
    <citation type="journal article" date="2017" name="Elife">
        <title>Extensive horizontal gene transfer in cheese-associated bacteria.</title>
        <authorList>
            <person name="Bonham K.S."/>
            <person name="Wolfe B.E."/>
            <person name="Dutton R.J."/>
        </authorList>
    </citation>
    <scope>NUCLEOTIDE SEQUENCE [LARGE SCALE GENOMIC DNA]</scope>
    <source>
        <strain evidence="4 5">JB5</strain>
    </source>
</reference>
<organism evidence="4 5">
    <name type="scientific">Brevibacterium aurantiacum</name>
    <dbReference type="NCBI Taxonomy" id="273384"/>
    <lineage>
        <taxon>Bacteria</taxon>
        <taxon>Bacillati</taxon>
        <taxon>Actinomycetota</taxon>
        <taxon>Actinomycetes</taxon>
        <taxon>Micrococcales</taxon>
        <taxon>Brevibacteriaceae</taxon>
        <taxon>Brevibacterium</taxon>
    </lineage>
</organism>
<feature type="domain" description="DUF4190" evidence="3">
    <location>
        <begin position="71"/>
        <end position="133"/>
    </location>
</feature>
<evidence type="ECO:0000313" key="5">
    <source>
        <dbReference type="Proteomes" id="UP000218377"/>
    </source>
</evidence>
<feature type="transmembrane region" description="Helical" evidence="2">
    <location>
        <begin position="117"/>
        <end position="150"/>
    </location>
</feature>
<name>A0A2A3X1P9_BREAU</name>
<keyword evidence="2" id="KW-0812">Transmembrane</keyword>